<dbReference type="RefSeq" id="XP_017997284.1">
    <property type="nucleotide sequence ID" value="XM_018141489.1"/>
</dbReference>
<dbReference type="GO" id="GO:0015250">
    <property type="term" value="F:water channel activity"/>
    <property type="evidence" value="ECO:0007669"/>
    <property type="project" value="TreeGrafter"/>
</dbReference>
<proteinExistence type="inferred from homology"/>
<evidence type="ECO:0000256" key="6">
    <source>
        <dbReference type="RuleBase" id="RU000477"/>
    </source>
</evidence>
<comment type="caution">
    <text evidence="9">The sequence shown here is derived from an EMBL/GenBank/DDBJ whole genome shotgun (WGS) entry which is preliminary data.</text>
</comment>
<evidence type="ECO:0000313" key="9">
    <source>
        <dbReference type="EMBL" id="KPI37321.1"/>
    </source>
</evidence>
<organism evidence="9 10">
    <name type="scientific">Cyphellophora attinorum</name>
    <dbReference type="NCBI Taxonomy" id="1664694"/>
    <lineage>
        <taxon>Eukaryota</taxon>
        <taxon>Fungi</taxon>
        <taxon>Dikarya</taxon>
        <taxon>Ascomycota</taxon>
        <taxon>Pezizomycotina</taxon>
        <taxon>Eurotiomycetes</taxon>
        <taxon>Chaetothyriomycetidae</taxon>
        <taxon>Chaetothyriales</taxon>
        <taxon>Cyphellophoraceae</taxon>
        <taxon>Cyphellophora</taxon>
    </lineage>
</organism>
<dbReference type="InterPro" id="IPR000425">
    <property type="entry name" value="MIP"/>
</dbReference>
<comment type="subcellular location">
    <subcellularLocation>
        <location evidence="1">Membrane</location>
        <topology evidence="1">Multi-pass membrane protein</topology>
    </subcellularLocation>
</comment>
<evidence type="ECO:0000256" key="5">
    <source>
        <dbReference type="ARBA" id="ARBA00023136"/>
    </source>
</evidence>
<evidence type="ECO:0000313" key="10">
    <source>
        <dbReference type="Proteomes" id="UP000038010"/>
    </source>
</evidence>
<feature type="region of interest" description="Disordered" evidence="7">
    <location>
        <begin position="298"/>
        <end position="335"/>
    </location>
</feature>
<dbReference type="AlphaFoldDB" id="A0A0N0NJS6"/>
<evidence type="ECO:0000256" key="1">
    <source>
        <dbReference type="ARBA" id="ARBA00004141"/>
    </source>
</evidence>
<comment type="similarity">
    <text evidence="2 6">Belongs to the MIP/aquaporin (TC 1.A.8) family.</text>
</comment>
<evidence type="ECO:0000256" key="7">
    <source>
        <dbReference type="SAM" id="MobiDB-lite"/>
    </source>
</evidence>
<feature type="transmembrane region" description="Helical" evidence="8">
    <location>
        <begin position="149"/>
        <end position="171"/>
    </location>
</feature>
<keyword evidence="3 6" id="KW-0812">Transmembrane</keyword>
<dbReference type="GeneID" id="28733369"/>
<accession>A0A0N0NJS6</accession>
<reference evidence="9 10" key="1">
    <citation type="submission" date="2015-06" db="EMBL/GenBank/DDBJ databases">
        <title>Draft genome of the ant-associated black yeast Phialophora attae CBS 131958.</title>
        <authorList>
            <person name="Moreno L.F."/>
            <person name="Stielow B.J."/>
            <person name="de Hoog S."/>
            <person name="Vicente V.A."/>
            <person name="Weiss V.A."/>
            <person name="de Vries M."/>
            <person name="Cruz L.M."/>
            <person name="Souza E.M."/>
        </authorList>
    </citation>
    <scope>NUCLEOTIDE SEQUENCE [LARGE SCALE GENOMIC DNA]</scope>
    <source>
        <strain evidence="9 10">CBS 131958</strain>
    </source>
</reference>
<dbReference type="OrthoDB" id="3222at2759"/>
<sequence length="335" mass="35795">MASPNASFAGRLGGIQQFTVNREDPDEQPLLEKTPDAAPNVAIRDLFRMSLFKDPFLWKAACIEAMGTFLLVFVTGYFAISPNLPNPDPSPTSGNFAHAGFIAPLVGLLINGVFITMLIYACGATSGAHFNPLITIATFFARLTTFPRAVLYVAGQMGGGALAGLMLRAAVNTREFKVGGCFLFPNDRINASTALTVEFGAATLLLFCAFGVGLDPRQGELFGPALGPPLVGIASATVIFAFSYSESAYGGASLNPARCFGVFVGSRFPGWSWVTWVGPLLASIFHGIIYCLIPPGPPQKSKKLKRTHRDEEGSGHHLAARFSHPLEKKPSDTEH</sequence>
<dbReference type="Pfam" id="PF00230">
    <property type="entry name" value="MIP"/>
    <property type="match status" value="1"/>
</dbReference>
<keyword evidence="6" id="KW-0813">Transport</keyword>
<feature type="transmembrane region" description="Helical" evidence="8">
    <location>
        <begin position="100"/>
        <end position="121"/>
    </location>
</feature>
<dbReference type="Proteomes" id="UP000038010">
    <property type="component" value="Unassembled WGS sequence"/>
</dbReference>
<dbReference type="PRINTS" id="PR00783">
    <property type="entry name" value="MINTRINSICP"/>
</dbReference>
<dbReference type="PANTHER" id="PTHR19139">
    <property type="entry name" value="AQUAPORIN TRANSPORTER"/>
    <property type="match status" value="1"/>
</dbReference>
<dbReference type="Gene3D" id="1.20.1080.10">
    <property type="entry name" value="Glycerol uptake facilitator protein"/>
    <property type="match status" value="1"/>
</dbReference>
<feature type="transmembrane region" description="Helical" evidence="8">
    <location>
        <begin position="191"/>
        <end position="214"/>
    </location>
</feature>
<protein>
    <submittedName>
        <fullName evidence="9">Aquaporin NIP2-1</fullName>
    </submittedName>
</protein>
<dbReference type="GO" id="GO:0005886">
    <property type="term" value="C:plasma membrane"/>
    <property type="evidence" value="ECO:0007669"/>
    <property type="project" value="TreeGrafter"/>
</dbReference>
<feature type="transmembrane region" description="Helical" evidence="8">
    <location>
        <begin position="221"/>
        <end position="244"/>
    </location>
</feature>
<dbReference type="SUPFAM" id="SSF81338">
    <property type="entry name" value="Aquaporin-like"/>
    <property type="match status" value="1"/>
</dbReference>
<dbReference type="EMBL" id="LFJN01000025">
    <property type="protein sequence ID" value="KPI37321.1"/>
    <property type="molecule type" value="Genomic_DNA"/>
</dbReference>
<dbReference type="PANTHER" id="PTHR19139:SF199">
    <property type="entry name" value="MIP17260P"/>
    <property type="match status" value="1"/>
</dbReference>
<feature type="transmembrane region" description="Helical" evidence="8">
    <location>
        <begin position="56"/>
        <end position="80"/>
    </location>
</feature>
<dbReference type="InterPro" id="IPR023271">
    <property type="entry name" value="Aquaporin-like"/>
</dbReference>
<keyword evidence="10" id="KW-1185">Reference proteome</keyword>
<gene>
    <name evidence="9" type="ORF">AB675_1588</name>
</gene>
<evidence type="ECO:0000256" key="8">
    <source>
        <dbReference type="SAM" id="Phobius"/>
    </source>
</evidence>
<feature type="compositionally biased region" description="Basic and acidic residues" evidence="7">
    <location>
        <begin position="324"/>
        <end position="335"/>
    </location>
</feature>
<evidence type="ECO:0000256" key="2">
    <source>
        <dbReference type="ARBA" id="ARBA00006175"/>
    </source>
</evidence>
<keyword evidence="5 8" id="KW-0472">Membrane</keyword>
<name>A0A0N0NJS6_9EURO</name>
<feature type="transmembrane region" description="Helical" evidence="8">
    <location>
        <begin position="273"/>
        <end position="293"/>
    </location>
</feature>
<keyword evidence="4 8" id="KW-1133">Transmembrane helix</keyword>
<dbReference type="InterPro" id="IPR034294">
    <property type="entry name" value="Aquaporin_transptr"/>
</dbReference>
<evidence type="ECO:0000256" key="3">
    <source>
        <dbReference type="ARBA" id="ARBA00022692"/>
    </source>
</evidence>
<dbReference type="VEuPathDB" id="FungiDB:AB675_1588"/>
<dbReference type="STRING" id="1664694.A0A0N0NJS6"/>
<evidence type="ECO:0000256" key="4">
    <source>
        <dbReference type="ARBA" id="ARBA00022989"/>
    </source>
</evidence>